<evidence type="ECO:0000256" key="2">
    <source>
        <dbReference type="ARBA" id="ARBA00001946"/>
    </source>
</evidence>
<dbReference type="Pfam" id="PF09382">
    <property type="entry name" value="RQC"/>
    <property type="match status" value="1"/>
</dbReference>
<dbReference type="InterPro" id="IPR011545">
    <property type="entry name" value="DEAD/DEAH_box_helicase_dom"/>
</dbReference>
<name>A0A9F7RFU7_ICTPU</name>
<dbReference type="Pfam" id="PF00271">
    <property type="entry name" value="Helicase_C"/>
    <property type="match status" value="1"/>
</dbReference>
<dbReference type="Gene3D" id="1.10.10.10">
    <property type="entry name" value="Winged helix-like DNA-binding domain superfamily/Winged helix DNA-binding domain"/>
    <property type="match status" value="1"/>
</dbReference>
<evidence type="ECO:0000256" key="5">
    <source>
        <dbReference type="ARBA" id="ARBA00022723"/>
    </source>
</evidence>
<dbReference type="InterPro" id="IPR036388">
    <property type="entry name" value="WH-like_DNA-bd_sf"/>
</dbReference>
<feature type="domain" description="Helicase ATP-binding" evidence="18">
    <location>
        <begin position="109"/>
        <end position="284"/>
    </location>
</feature>
<organism evidence="20 22">
    <name type="scientific">Ictalurus punctatus</name>
    <name type="common">Channel catfish</name>
    <name type="synonym">Silurus punctatus</name>
    <dbReference type="NCBI Taxonomy" id="7998"/>
    <lineage>
        <taxon>Eukaryota</taxon>
        <taxon>Metazoa</taxon>
        <taxon>Chordata</taxon>
        <taxon>Craniata</taxon>
        <taxon>Vertebrata</taxon>
        <taxon>Euteleostomi</taxon>
        <taxon>Actinopterygii</taxon>
        <taxon>Neopterygii</taxon>
        <taxon>Teleostei</taxon>
        <taxon>Ostariophysi</taxon>
        <taxon>Siluriformes</taxon>
        <taxon>Ictaluridae</taxon>
        <taxon>Ictalurus</taxon>
    </lineage>
</organism>
<comment type="subcellular location">
    <subcellularLocation>
        <location evidence="3 15">Nucleus</location>
    </subcellularLocation>
</comment>
<comment type="catalytic activity">
    <reaction evidence="13 15">
        <text>Couples ATP hydrolysis with the unwinding of duplex DNA by translocating in the 3'-5' direction.</text>
        <dbReference type="EC" id="5.6.2.4"/>
    </reaction>
</comment>
<dbReference type="Pfam" id="PF00270">
    <property type="entry name" value="DEAD"/>
    <property type="match status" value="1"/>
</dbReference>
<evidence type="ECO:0000313" key="20">
    <source>
        <dbReference type="Proteomes" id="UP000221080"/>
    </source>
</evidence>
<keyword evidence="9 15" id="KW-0067">ATP-binding</keyword>
<dbReference type="Gene3D" id="3.40.50.300">
    <property type="entry name" value="P-loop containing nucleotide triphosphate hydrolases"/>
    <property type="match status" value="2"/>
</dbReference>
<evidence type="ECO:0000256" key="7">
    <source>
        <dbReference type="ARBA" id="ARBA00022801"/>
    </source>
</evidence>
<dbReference type="FunFam" id="3.40.50.300:FF:000752">
    <property type="entry name" value="ATP-dependent DNA helicase"/>
    <property type="match status" value="1"/>
</dbReference>
<dbReference type="GO" id="GO:0005524">
    <property type="term" value="F:ATP binding"/>
    <property type="evidence" value="ECO:0007669"/>
    <property type="project" value="UniProtKB-KW"/>
</dbReference>
<evidence type="ECO:0000259" key="19">
    <source>
        <dbReference type="PROSITE" id="PS51194"/>
    </source>
</evidence>
<evidence type="ECO:0000256" key="3">
    <source>
        <dbReference type="ARBA" id="ARBA00004123"/>
    </source>
</evidence>
<evidence type="ECO:0000259" key="18">
    <source>
        <dbReference type="PROSITE" id="PS51192"/>
    </source>
</evidence>
<dbReference type="PROSITE" id="PS51194">
    <property type="entry name" value="HELICASE_CTER"/>
    <property type="match status" value="1"/>
</dbReference>
<evidence type="ECO:0000256" key="10">
    <source>
        <dbReference type="ARBA" id="ARBA00023125"/>
    </source>
</evidence>
<dbReference type="NCBIfam" id="TIGR00614">
    <property type="entry name" value="recQ_fam"/>
    <property type="match status" value="1"/>
</dbReference>
<dbReference type="CDD" id="cd18015">
    <property type="entry name" value="DEXHc_RecQ1"/>
    <property type="match status" value="1"/>
</dbReference>
<dbReference type="GO" id="GO:0046872">
    <property type="term" value="F:metal ion binding"/>
    <property type="evidence" value="ECO:0007669"/>
    <property type="project" value="UniProtKB-KW"/>
</dbReference>
<gene>
    <name evidence="21 22" type="primary">recql</name>
</gene>
<dbReference type="EC" id="5.6.2.4" evidence="15"/>
<dbReference type="GO" id="GO:0000724">
    <property type="term" value="P:double-strand break repair via homologous recombination"/>
    <property type="evidence" value="ECO:0007669"/>
    <property type="project" value="TreeGrafter"/>
</dbReference>
<comment type="catalytic activity">
    <reaction evidence="14">
        <text>ATP + H2O = ADP + phosphate + H(+)</text>
        <dbReference type="Rhea" id="RHEA:13065"/>
        <dbReference type="ChEBI" id="CHEBI:15377"/>
        <dbReference type="ChEBI" id="CHEBI:15378"/>
        <dbReference type="ChEBI" id="CHEBI:30616"/>
        <dbReference type="ChEBI" id="CHEBI:43474"/>
        <dbReference type="ChEBI" id="CHEBI:456216"/>
    </reaction>
    <physiologicalReaction direction="left-to-right" evidence="14">
        <dbReference type="Rhea" id="RHEA:13066"/>
    </physiologicalReaction>
</comment>
<dbReference type="Proteomes" id="UP000221080">
    <property type="component" value="Chromosome 19"/>
</dbReference>
<dbReference type="GO" id="GO:0005694">
    <property type="term" value="C:chromosome"/>
    <property type="evidence" value="ECO:0007669"/>
    <property type="project" value="TreeGrafter"/>
</dbReference>
<evidence type="ECO:0000256" key="13">
    <source>
        <dbReference type="ARBA" id="ARBA00034617"/>
    </source>
</evidence>
<dbReference type="Pfam" id="PF16124">
    <property type="entry name" value="RecQ_Zn_bind"/>
    <property type="match status" value="1"/>
</dbReference>
<dbReference type="InterPro" id="IPR027417">
    <property type="entry name" value="P-loop_NTPase"/>
</dbReference>
<keyword evidence="11" id="KW-0413">Isomerase</keyword>
<reference evidence="20" key="1">
    <citation type="journal article" date="2016" name="Nat. Commun.">
        <title>The channel catfish genome sequence provides insights into the evolution of scale formation in teleosts.</title>
        <authorList>
            <person name="Liu Z."/>
            <person name="Liu S."/>
            <person name="Yao J."/>
            <person name="Bao L."/>
            <person name="Zhang J."/>
            <person name="Li Y."/>
            <person name="Jiang C."/>
            <person name="Sun L."/>
            <person name="Wang R."/>
            <person name="Zhang Y."/>
            <person name="Zhou T."/>
            <person name="Zeng Q."/>
            <person name="Fu Q."/>
            <person name="Gao S."/>
            <person name="Li N."/>
            <person name="Koren S."/>
            <person name="Jiang Y."/>
            <person name="Zimin A."/>
            <person name="Xu P."/>
            <person name="Phillippy A.M."/>
            <person name="Geng X."/>
            <person name="Song L."/>
            <person name="Sun F."/>
            <person name="Li C."/>
            <person name="Wang X."/>
            <person name="Chen A."/>
            <person name="Jin Y."/>
            <person name="Yuan Z."/>
            <person name="Yang Y."/>
            <person name="Tan S."/>
            <person name="Peatman E."/>
            <person name="Lu J."/>
            <person name="Qin Z."/>
            <person name="Dunham R."/>
            <person name="Li Z."/>
            <person name="Sonstegard T."/>
            <person name="Feng J."/>
            <person name="Danzmann R.G."/>
            <person name="Schroeder S."/>
            <person name="Scheffler B."/>
            <person name="Duke M.V."/>
            <person name="Ballard L."/>
            <person name="Kucuktas H."/>
            <person name="Kaltenboeck L."/>
            <person name="Liu H."/>
            <person name="Armbruster J."/>
            <person name="Xie Y."/>
            <person name="Kirby M.L."/>
            <person name="Tian Y."/>
            <person name="Flanagan M.E."/>
            <person name="Mu W."/>
            <person name="Waldbieser G.C."/>
        </authorList>
    </citation>
    <scope>NUCLEOTIDE SEQUENCE [LARGE SCALE GENOMIC DNA]</scope>
    <source>
        <strain evidence="20">SDA103</strain>
    </source>
</reference>
<evidence type="ECO:0000256" key="17">
    <source>
        <dbReference type="SAM" id="MobiDB-lite"/>
    </source>
</evidence>
<dbReference type="CDD" id="cd18794">
    <property type="entry name" value="SF2_C_RecQ"/>
    <property type="match status" value="1"/>
</dbReference>
<keyword evidence="10" id="KW-0238">DNA-binding</keyword>
<dbReference type="GO" id="GO:0003677">
    <property type="term" value="F:DNA binding"/>
    <property type="evidence" value="ECO:0007669"/>
    <property type="project" value="UniProtKB-KW"/>
</dbReference>
<dbReference type="SMART" id="SM00487">
    <property type="entry name" value="DEXDc"/>
    <property type="match status" value="1"/>
</dbReference>
<dbReference type="RefSeq" id="XP_053544265.1">
    <property type="nucleotide sequence ID" value="XM_053688290.1"/>
</dbReference>
<feature type="compositionally biased region" description="Polar residues" evidence="17">
    <location>
        <begin position="684"/>
        <end position="699"/>
    </location>
</feature>
<sequence length="839" mass="93884">MASVVEKEEARAELDSIEAELELLELQISELLEKQASLTSRKNKLLKILGGSCDPAQPSGSTKPSKPAFGKKDLQHYEESDFSWSKEVEQELVNVFKLPKFRPLQRAAINLSMSGRDLFLVMPTGRGKSLCYQLPAVCSKGFTLVIAPLVSLMEDQLMYLKSINVPAVTLNASSSKEDSKYVMAGMIDKNSPFKLLYVTPEKIAKSKLLMSKLEKAYNMGLLERIAVDEVHCCSQWGHDFRPDYKLLGILKRQFPKVPLIGLTATATSSVLKDCQKILCVQDPVTLTAPFNRPNLYYEVRFKDSEGSTKEIAALIKGRYKNQSGIVYVFSQKDAEMVSTDLQQGGILAQPYHANMEPSHKTLVHHQWSSKKIQQLSRGDEAFHLISSISVQLNSILYGTSLALTQEVVVVATVAFGMGIDKADVRFVIHHTISKSMENYYQESGRAGRDDGPADCVVFYGFADIFRISTMVVMENTGQQKLQNMVAYCQNVDRCRRAVMAVHFDEVWDDEECKQTCDVCRHGNDYITMDITKHAREVVDIVELAASLDEKMTPLKVCDTWMGKGSAKIRKMAKVTTLSRLEVESIIVHLLLHGYFSEDFSFTPYTTYFYLKAGRKAGLLKSESHTVTMKMRRKVSTSSSSIDQSAAELQEETCGCSKDVNTDQSANGNLIKANTDPPNPERRLSTNQEDSSSLQAPESSQPCVIEVNVEVTVQEQTGVARNVVQDLNRMTKRQLVPSKRRRPPFSPPSSKLVLASCPSETSIVSAAALEELCDLRSYYSKQLRRINYASHEQLQESGSGMLTCIREPLRSLRLPSGTTIAKSARNLWTRVSMRRKLIQR</sequence>
<evidence type="ECO:0000256" key="9">
    <source>
        <dbReference type="ARBA" id="ARBA00022840"/>
    </source>
</evidence>
<dbReference type="AlphaFoldDB" id="A0A9F7RFU7"/>
<protein>
    <recommendedName>
        <fullName evidence="15">ATP-dependent DNA helicase</fullName>
        <ecNumber evidence="15">5.6.2.4</ecNumber>
    </recommendedName>
</protein>
<dbReference type="InterPro" id="IPR001650">
    <property type="entry name" value="Helicase_C-like"/>
</dbReference>
<accession>A0A9F7RFU7</accession>
<dbReference type="InterPro" id="IPR032284">
    <property type="entry name" value="RecQ_Zn-bd"/>
</dbReference>
<evidence type="ECO:0000256" key="15">
    <source>
        <dbReference type="RuleBase" id="RU364117"/>
    </source>
</evidence>
<dbReference type="PROSITE" id="PS51192">
    <property type="entry name" value="HELICASE_ATP_BIND_1"/>
    <property type="match status" value="1"/>
</dbReference>
<evidence type="ECO:0000256" key="1">
    <source>
        <dbReference type="ARBA" id="ARBA00001936"/>
    </source>
</evidence>
<dbReference type="PANTHER" id="PTHR13710">
    <property type="entry name" value="DNA HELICASE RECQ FAMILY MEMBER"/>
    <property type="match status" value="1"/>
</dbReference>
<keyword evidence="12 15" id="KW-0539">Nucleus</keyword>
<dbReference type="GO" id="GO:0005634">
    <property type="term" value="C:nucleus"/>
    <property type="evidence" value="ECO:0007669"/>
    <property type="project" value="UniProtKB-SubCell"/>
</dbReference>
<evidence type="ECO:0000256" key="11">
    <source>
        <dbReference type="ARBA" id="ARBA00023235"/>
    </source>
</evidence>
<feature type="domain" description="Helicase C-terminal" evidence="19">
    <location>
        <begin position="307"/>
        <end position="492"/>
    </location>
</feature>
<dbReference type="InterPro" id="IPR004589">
    <property type="entry name" value="DNA_helicase_ATP-dep_RecQ"/>
</dbReference>
<reference evidence="21 22" key="2">
    <citation type="submission" date="2025-04" db="UniProtKB">
        <authorList>
            <consortium name="RefSeq"/>
        </authorList>
    </citation>
    <scope>IDENTIFICATION</scope>
    <source>
        <tissue evidence="21 22">Blood</tissue>
    </source>
</reference>
<dbReference type="PANTHER" id="PTHR13710:SF105">
    <property type="entry name" value="ATP-DEPENDENT DNA HELICASE Q1"/>
    <property type="match status" value="1"/>
</dbReference>
<dbReference type="OrthoDB" id="10261556at2759"/>
<dbReference type="SUPFAM" id="SSF52540">
    <property type="entry name" value="P-loop containing nucleoside triphosphate hydrolases"/>
    <property type="match status" value="1"/>
</dbReference>
<proteinExistence type="inferred from homology"/>
<dbReference type="CTD" id="5965"/>
<keyword evidence="16" id="KW-0175">Coiled coil</keyword>
<evidence type="ECO:0000256" key="14">
    <source>
        <dbReference type="ARBA" id="ARBA00048778"/>
    </source>
</evidence>
<evidence type="ECO:0000313" key="22">
    <source>
        <dbReference type="RefSeq" id="XP_053544265.1"/>
    </source>
</evidence>
<dbReference type="SMART" id="SM00956">
    <property type="entry name" value="RQC"/>
    <property type="match status" value="1"/>
</dbReference>
<dbReference type="InterPro" id="IPR018982">
    <property type="entry name" value="RQC_domain"/>
</dbReference>
<dbReference type="RefSeq" id="XP_053544264.1">
    <property type="nucleotide sequence ID" value="XM_053688289.1"/>
</dbReference>
<dbReference type="GO" id="GO:0006260">
    <property type="term" value="P:DNA replication"/>
    <property type="evidence" value="ECO:0007669"/>
    <property type="project" value="InterPro"/>
</dbReference>
<dbReference type="GO" id="GO:0043138">
    <property type="term" value="F:3'-5' DNA helicase activity"/>
    <property type="evidence" value="ECO:0007669"/>
    <property type="project" value="UniProtKB-EC"/>
</dbReference>
<dbReference type="GO" id="GO:0009378">
    <property type="term" value="F:four-way junction helicase activity"/>
    <property type="evidence" value="ECO:0007669"/>
    <property type="project" value="TreeGrafter"/>
</dbReference>
<keyword evidence="20" id="KW-1185">Reference proteome</keyword>
<dbReference type="InterPro" id="IPR014001">
    <property type="entry name" value="Helicase_ATP-bd"/>
</dbReference>
<comment type="similarity">
    <text evidence="4 15">Belongs to the helicase family. RecQ subfamily.</text>
</comment>
<comment type="cofactor">
    <cofactor evidence="2">
        <name>Mg(2+)</name>
        <dbReference type="ChEBI" id="CHEBI:18420"/>
    </cofactor>
</comment>
<keyword evidence="6 15" id="KW-0547">Nucleotide-binding</keyword>
<feature type="region of interest" description="Disordered" evidence="17">
    <location>
        <begin position="657"/>
        <end position="699"/>
    </location>
</feature>
<keyword evidence="5" id="KW-0479">Metal-binding</keyword>
<evidence type="ECO:0000256" key="16">
    <source>
        <dbReference type="SAM" id="Coils"/>
    </source>
</evidence>
<dbReference type="GO" id="GO:0016787">
    <property type="term" value="F:hydrolase activity"/>
    <property type="evidence" value="ECO:0007669"/>
    <property type="project" value="UniProtKB-KW"/>
</dbReference>
<evidence type="ECO:0000256" key="12">
    <source>
        <dbReference type="ARBA" id="ARBA00023242"/>
    </source>
</evidence>
<comment type="cofactor">
    <cofactor evidence="1">
        <name>Mn(2+)</name>
        <dbReference type="ChEBI" id="CHEBI:29035"/>
    </cofactor>
</comment>
<dbReference type="GO" id="GO:0005737">
    <property type="term" value="C:cytoplasm"/>
    <property type="evidence" value="ECO:0007669"/>
    <property type="project" value="TreeGrafter"/>
</dbReference>
<dbReference type="GeneID" id="108279750"/>
<feature type="coiled-coil region" evidence="16">
    <location>
        <begin position="7"/>
        <end position="41"/>
    </location>
</feature>
<keyword evidence="7 15" id="KW-0378">Hydrolase</keyword>
<evidence type="ECO:0000256" key="8">
    <source>
        <dbReference type="ARBA" id="ARBA00022806"/>
    </source>
</evidence>
<dbReference type="SMART" id="SM00490">
    <property type="entry name" value="HELICc"/>
    <property type="match status" value="1"/>
</dbReference>
<keyword evidence="8 15" id="KW-0347">Helicase</keyword>
<evidence type="ECO:0000256" key="4">
    <source>
        <dbReference type="ARBA" id="ARBA00005446"/>
    </source>
</evidence>
<evidence type="ECO:0000256" key="6">
    <source>
        <dbReference type="ARBA" id="ARBA00022741"/>
    </source>
</evidence>
<evidence type="ECO:0000313" key="21">
    <source>
        <dbReference type="RefSeq" id="XP_053544264.1"/>
    </source>
</evidence>
<dbReference type="FunFam" id="1.10.10.10:FF:000306">
    <property type="entry name" value="ATP-dependent DNA helicase"/>
    <property type="match status" value="1"/>
</dbReference>